<feature type="compositionally biased region" description="Basic and acidic residues" evidence="1">
    <location>
        <begin position="357"/>
        <end position="372"/>
    </location>
</feature>
<evidence type="ECO:0008006" key="4">
    <source>
        <dbReference type="Google" id="ProtNLM"/>
    </source>
</evidence>
<organism evidence="2 3">
    <name type="scientific">Phycomyces blakesleeanus (strain ATCC 8743b / DSM 1359 / FGSC 10004 / NBRC 33097 / NRRL 1555)</name>
    <dbReference type="NCBI Taxonomy" id="763407"/>
    <lineage>
        <taxon>Eukaryota</taxon>
        <taxon>Fungi</taxon>
        <taxon>Fungi incertae sedis</taxon>
        <taxon>Mucoromycota</taxon>
        <taxon>Mucoromycotina</taxon>
        <taxon>Mucoromycetes</taxon>
        <taxon>Mucorales</taxon>
        <taxon>Phycomycetaceae</taxon>
        <taxon>Phycomyces</taxon>
    </lineage>
</organism>
<dbReference type="VEuPathDB" id="FungiDB:PHYBLDRAFT_80283"/>
<evidence type="ECO:0000313" key="3">
    <source>
        <dbReference type="Proteomes" id="UP000077315"/>
    </source>
</evidence>
<dbReference type="EMBL" id="KV440985">
    <property type="protein sequence ID" value="OAD71464.1"/>
    <property type="molecule type" value="Genomic_DNA"/>
</dbReference>
<gene>
    <name evidence="2" type="ORF">PHYBLDRAFT_80283</name>
</gene>
<feature type="region of interest" description="Disordered" evidence="1">
    <location>
        <begin position="357"/>
        <end position="381"/>
    </location>
</feature>
<accession>A0A167M0J0</accession>
<feature type="compositionally biased region" description="Basic and acidic residues" evidence="1">
    <location>
        <begin position="114"/>
        <end position="124"/>
    </location>
</feature>
<dbReference type="GeneID" id="29004477"/>
<feature type="compositionally biased region" description="Polar residues" evidence="1">
    <location>
        <begin position="72"/>
        <end position="82"/>
    </location>
</feature>
<feature type="compositionally biased region" description="Low complexity" evidence="1">
    <location>
        <begin position="266"/>
        <end position="280"/>
    </location>
</feature>
<dbReference type="InParanoid" id="A0A167M0J0"/>
<evidence type="ECO:0000256" key="1">
    <source>
        <dbReference type="SAM" id="MobiDB-lite"/>
    </source>
</evidence>
<reference evidence="3" key="1">
    <citation type="submission" date="2015-06" db="EMBL/GenBank/DDBJ databases">
        <title>Expansion of signal transduction pathways in fungi by whole-genome duplication.</title>
        <authorList>
            <consortium name="DOE Joint Genome Institute"/>
            <person name="Corrochano L.M."/>
            <person name="Kuo A."/>
            <person name="Marcet-Houben M."/>
            <person name="Polaino S."/>
            <person name="Salamov A."/>
            <person name="Villalobos J.M."/>
            <person name="Alvarez M.I."/>
            <person name="Avalos J."/>
            <person name="Benito E.P."/>
            <person name="Benoit I."/>
            <person name="Burger G."/>
            <person name="Camino L.P."/>
            <person name="Canovas D."/>
            <person name="Cerda-Olmedo E."/>
            <person name="Cheng J.-F."/>
            <person name="Dominguez A."/>
            <person name="Elias M."/>
            <person name="Eslava A.P."/>
            <person name="Glaser F."/>
            <person name="Grimwood J."/>
            <person name="Gutierrez G."/>
            <person name="Heitman J."/>
            <person name="Henrissat B."/>
            <person name="Iturriaga E.A."/>
            <person name="Lang B.F."/>
            <person name="Lavin J.L."/>
            <person name="Lee S."/>
            <person name="Li W."/>
            <person name="Lindquist E."/>
            <person name="Lopez-Garcia S."/>
            <person name="Luque E.M."/>
            <person name="Marcos A.T."/>
            <person name="Martin J."/>
            <person name="McCluskey K."/>
            <person name="Medina H.R."/>
            <person name="Miralles-Duran A."/>
            <person name="Miyazaki A."/>
            <person name="Munoz-Torres E."/>
            <person name="Oguiza J.A."/>
            <person name="Ohm R."/>
            <person name="Olmedo M."/>
            <person name="Orejas M."/>
            <person name="Ortiz-Castellanos L."/>
            <person name="Pisabarro A.G."/>
            <person name="Rodriguez-Romero J."/>
            <person name="Ruiz-Herrera J."/>
            <person name="Ruiz-Vazquez R."/>
            <person name="Sanz C."/>
            <person name="Schackwitz W."/>
            <person name="Schmutz J."/>
            <person name="Shahriari M."/>
            <person name="Shelest E."/>
            <person name="Silva-Franco F."/>
            <person name="Soanes D."/>
            <person name="Syed K."/>
            <person name="Tagua V.G."/>
            <person name="Talbot N.J."/>
            <person name="Thon M."/>
            <person name="De vries R.P."/>
            <person name="Wiebenga A."/>
            <person name="Yadav J.S."/>
            <person name="Braun E.L."/>
            <person name="Baker S."/>
            <person name="Garre V."/>
            <person name="Horwitz B."/>
            <person name="Torres-Martinez S."/>
            <person name="Idnurm A."/>
            <person name="Herrera-Estrella A."/>
            <person name="Gabaldon T."/>
            <person name="Grigoriev I.V."/>
        </authorList>
    </citation>
    <scope>NUCLEOTIDE SEQUENCE [LARGE SCALE GENOMIC DNA]</scope>
    <source>
        <strain evidence="3">NRRL 1555(-)</strain>
    </source>
</reference>
<feature type="compositionally biased region" description="Basic and acidic residues" evidence="1">
    <location>
        <begin position="7"/>
        <end position="22"/>
    </location>
</feature>
<sequence>MTSLERSTSKSIKDRSKDDHKLVPKRTRSTVKPAVQSFTSSGKHASLVISDDEFQPIFIPKRLLARKKIKPNQESSSTQNPTQSLSALPKSSLSPQSRSRPPQEEQEGPSLSSLDDRDSHYPNLDTLHKNEIQTDEYDNSSLLLPPLKNPISNENDYSLTSVRKQQHGFLIKDPYCEEPQPFTQILKHRQSPTILFNDGHYSDTASIGSEEYYKSMIDEICLSPLITTPPLLPKQKTYSQTFNDFSDDELFSPLRHNNNDSDTDTDTGNSNSNNKGSKNNRMSQKLNYNKYDNNDSSDVETIDLTIKQEVLSTQGTSLEIEDVSEWLNMGSVKPDSPRFDFMDNKSGSYSDIRSWTEEQEGQKDGQSLRKAGDTSSFEVQDNDYYFEEEYNNSYDIEGEEQEQEQEHEYEYEEEYFRPAGSVSETQCPMCYAFFPGEVIQEHAAECIGSSDLVRSPRTNKEQCPICGGLVDKDLLQGHVEGELAAQQMSVQTHSNISSNRRSFVNNEIVEFQDPLSLTDHYDDRGSLSPLLGFTSLLKYRLTKPDCAKYFDQFESAKSRKGKNAVMSTLFDPSQGYNETSQSVANINNNNFGAGYGRDSNPSVGRMNPMDPMARFVQPAMTANRNRQGSLSPLLGFTSLLDHRLTHPECAKYFNQFDARPSRTRTSTSTSNSSSTNPARGKPAPRGRPKRQARQRRGSKRRE</sequence>
<name>A0A167M0J0_PHYB8</name>
<keyword evidence="3" id="KW-1185">Reference proteome</keyword>
<feature type="region of interest" description="Disordered" evidence="1">
    <location>
        <begin position="249"/>
        <end position="294"/>
    </location>
</feature>
<dbReference type="AlphaFoldDB" id="A0A167M0J0"/>
<protein>
    <recommendedName>
        <fullName evidence="4">UBZ4-type domain-containing protein</fullName>
    </recommendedName>
</protein>
<feature type="region of interest" description="Disordered" evidence="1">
    <location>
        <begin position="69"/>
        <end position="124"/>
    </location>
</feature>
<feature type="region of interest" description="Disordered" evidence="1">
    <location>
        <begin position="655"/>
        <end position="702"/>
    </location>
</feature>
<proteinExistence type="predicted"/>
<feature type="region of interest" description="Disordered" evidence="1">
    <location>
        <begin position="1"/>
        <end position="51"/>
    </location>
</feature>
<feature type="compositionally biased region" description="Basic residues" evidence="1">
    <location>
        <begin position="682"/>
        <end position="702"/>
    </location>
</feature>
<feature type="compositionally biased region" description="Low complexity" evidence="1">
    <location>
        <begin position="83"/>
        <end position="100"/>
    </location>
</feature>
<feature type="compositionally biased region" description="Low complexity" evidence="1">
    <location>
        <begin position="663"/>
        <end position="681"/>
    </location>
</feature>
<dbReference type="RefSeq" id="XP_018289504.1">
    <property type="nucleotide sequence ID" value="XM_018443572.1"/>
</dbReference>
<evidence type="ECO:0000313" key="2">
    <source>
        <dbReference type="EMBL" id="OAD71464.1"/>
    </source>
</evidence>
<dbReference type="Proteomes" id="UP000077315">
    <property type="component" value="Unassembled WGS sequence"/>
</dbReference>
<dbReference type="OrthoDB" id="5594941at2759"/>